<dbReference type="OrthoDB" id="5126101at2"/>
<organism evidence="3 4">
    <name type="scientific">Agrococcus jejuensis</name>
    <dbReference type="NCBI Taxonomy" id="399736"/>
    <lineage>
        <taxon>Bacteria</taxon>
        <taxon>Bacillati</taxon>
        <taxon>Actinomycetota</taxon>
        <taxon>Actinomycetes</taxon>
        <taxon>Micrococcales</taxon>
        <taxon>Microbacteriaceae</taxon>
        <taxon>Agrococcus</taxon>
    </lineage>
</organism>
<evidence type="ECO:0000313" key="4">
    <source>
        <dbReference type="Proteomes" id="UP000198822"/>
    </source>
</evidence>
<accession>A0A1G8B9K3</accession>
<keyword evidence="2" id="KW-1133">Transmembrane helix</keyword>
<dbReference type="RefSeq" id="WP_092502516.1">
    <property type="nucleotide sequence ID" value="NZ_LT629695.1"/>
</dbReference>
<name>A0A1G8B9K3_9MICO</name>
<feature type="region of interest" description="Disordered" evidence="1">
    <location>
        <begin position="87"/>
        <end position="115"/>
    </location>
</feature>
<dbReference type="AlphaFoldDB" id="A0A1G8B9K3"/>
<keyword evidence="2" id="KW-0472">Membrane</keyword>
<gene>
    <name evidence="3" type="ORF">SAMN04489720_0723</name>
</gene>
<sequence>MHFPIGLLAIAVAISIAAWRTRPRWWVVTIGALIVIGLVWSVLGILGITVTFGGIVLATVGWIYLGLCIVSMLAALLVLERRGPNGEEAPPLIGDNPFDGDTNDADDPTPTRDLP</sequence>
<evidence type="ECO:0000313" key="3">
    <source>
        <dbReference type="EMBL" id="SDH29280.1"/>
    </source>
</evidence>
<evidence type="ECO:0000256" key="2">
    <source>
        <dbReference type="SAM" id="Phobius"/>
    </source>
</evidence>
<keyword evidence="2" id="KW-0812">Transmembrane</keyword>
<dbReference type="EMBL" id="LT629695">
    <property type="protein sequence ID" value="SDH29280.1"/>
    <property type="molecule type" value="Genomic_DNA"/>
</dbReference>
<evidence type="ECO:0000256" key="1">
    <source>
        <dbReference type="SAM" id="MobiDB-lite"/>
    </source>
</evidence>
<feature type="transmembrane region" description="Helical" evidence="2">
    <location>
        <begin position="27"/>
        <end position="48"/>
    </location>
</feature>
<dbReference type="Proteomes" id="UP000198822">
    <property type="component" value="Chromosome I"/>
</dbReference>
<protein>
    <submittedName>
        <fullName evidence="3">Uncharacterized protein</fullName>
    </submittedName>
</protein>
<keyword evidence="4" id="KW-1185">Reference proteome</keyword>
<feature type="transmembrane region" description="Helical" evidence="2">
    <location>
        <begin position="55"/>
        <end position="79"/>
    </location>
</feature>
<proteinExistence type="predicted"/>
<reference evidence="4" key="1">
    <citation type="submission" date="2016-10" db="EMBL/GenBank/DDBJ databases">
        <authorList>
            <person name="Varghese N."/>
            <person name="Submissions S."/>
        </authorList>
    </citation>
    <scope>NUCLEOTIDE SEQUENCE [LARGE SCALE GENOMIC DNA]</scope>
    <source>
        <strain evidence="4">DSM 22002</strain>
    </source>
</reference>